<evidence type="ECO:0000313" key="1">
    <source>
        <dbReference type="EMBL" id="MPM17980.1"/>
    </source>
</evidence>
<dbReference type="Gene3D" id="3.40.50.2300">
    <property type="match status" value="2"/>
</dbReference>
<dbReference type="SUPFAM" id="SSF53822">
    <property type="entry name" value="Periplasmic binding protein-like I"/>
    <property type="match status" value="1"/>
</dbReference>
<dbReference type="EMBL" id="VSSQ01002898">
    <property type="protein sequence ID" value="MPM17980.1"/>
    <property type="molecule type" value="Genomic_DNA"/>
</dbReference>
<reference evidence="1" key="1">
    <citation type="submission" date="2019-08" db="EMBL/GenBank/DDBJ databases">
        <authorList>
            <person name="Kucharzyk K."/>
            <person name="Murdoch R.W."/>
            <person name="Higgins S."/>
            <person name="Loffler F."/>
        </authorList>
    </citation>
    <scope>NUCLEOTIDE SEQUENCE</scope>
</reference>
<comment type="caution">
    <text evidence="1">The sequence shown here is derived from an EMBL/GenBank/DDBJ whole genome shotgun (WGS) entry which is preliminary data.</text>
</comment>
<proteinExistence type="predicted"/>
<sequence>MTKRWILFSAAFLCIISLFFWRRSPEIVSVALLFDGRDTTGAVVSRQALQSVVLAMEHFNVFSSSWKFRPVLLSETDPSSALKAAAKKNVSAVVGGISVPFPSLLSQASNRFGIPVISLAPGSFLAKGDDLVFRPRPESGGRTLGAEAKRRGMTAYSAIVSGFESGYVQEFIRDFEAGAGAPPRRTMVFSGDLNKQIDDFERIAAGMDAMLLVLPDWLAAIALRELRLRKPGIAVYASNRAVSHRTPLLTGDTGEGMVTAAALLRDWFPGGSGFPRFVAETYGEHIPPITLSIGYDTVAMLGAALDRAGTTDPGAVARAFSGLERIESSAGPAALDAGGDLSLPQGTYSLTKEGWIPITRPSASLPASGAPDEAAP</sequence>
<accession>A0A644XP49</accession>
<dbReference type="InterPro" id="IPR028082">
    <property type="entry name" value="Peripla_BP_I"/>
</dbReference>
<dbReference type="AlphaFoldDB" id="A0A644XP49"/>
<organism evidence="1">
    <name type="scientific">bioreactor metagenome</name>
    <dbReference type="NCBI Taxonomy" id="1076179"/>
    <lineage>
        <taxon>unclassified sequences</taxon>
        <taxon>metagenomes</taxon>
        <taxon>ecological metagenomes</taxon>
    </lineage>
</organism>
<name>A0A644XP49_9ZZZZ</name>
<protein>
    <submittedName>
        <fullName evidence="1">Uncharacterized protein</fullName>
    </submittedName>
</protein>
<gene>
    <name evidence="1" type="ORF">SDC9_64381</name>
</gene>